<feature type="transmembrane region" description="Helical" evidence="8">
    <location>
        <begin position="41"/>
        <end position="61"/>
    </location>
</feature>
<dbReference type="PATRIC" id="fig|1122241.3.peg.2691"/>
<feature type="transmembrane region" description="Helical" evidence="8">
    <location>
        <begin position="302"/>
        <end position="319"/>
    </location>
</feature>
<organism evidence="9 10">
    <name type="scientific">Moorella mulderi DSM 14980</name>
    <dbReference type="NCBI Taxonomy" id="1122241"/>
    <lineage>
        <taxon>Bacteria</taxon>
        <taxon>Bacillati</taxon>
        <taxon>Bacillota</taxon>
        <taxon>Clostridia</taxon>
        <taxon>Neomoorellales</taxon>
        <taxon>Neomoorellaceae</taxon>
        <taxon>Neomoorella</taxon>
    </lineage>
</organism>
<dbReference type="GO" id="GO:0009847">
    <property type="term" value="P:spore germination"/>
    <property type="evidence" value="ECO:0007669"/>
    <property type="project" value="InterPro"/>
</dbReference>
<evidence type="ECO:0000256" key="3">
    <source>
        <dbReference type="ARBA" id="ARBA00022448"/>
    </source>
</evidence>
<evidence type="ECO:0000256" key="1">
    <source>
        <dbReference type="ARBA" id="ARBA00004141"/>
    </source>
</evidence>
<comment type="caution">
    <text evidence="9">The sequence shown here is derived from an EMBL/GenBank/DDBJ whole genome shotgun (WGS) entry which is preliminary data.</text>
</comment>
<reference evidence="9 10" key="1">
    <citation type="submission" date="2016-02" db="EMBL/GenBank/DDBJ databases">
        <title>Genome sequence of Moorella mulderi DSM 14980.</title>
        <authorList>
            <person name="Poehlein A."/>
            <person name="Daniel R."/>
        </authorList>
    </citation>
    <scope>NUCLEOTIDE SEQUENCE [LARGE SCALE GENOMIC DNA]</scope>
    <source>
        <strain evidence="9 10">DSM 14980</strain>
    </source>
</reference>
<evidence type="ECO:0000256" key="2">
    <source>
        <dbReference type="ARBA" id="ARBA00007998"/>
    </source>
</evidence>
<dbReference type="Gene3D" id="1.20.1740.10">
    <property type="entry name" value="Amino acid/polyamine transporter I"/>
    <property type="match status" value="1"/>
</dbReference>
<dbReference type="NCBIfam" id="TIGR00912">
    <property type="entry name" value="2A0309"/>
    <property type="match status" value="1"/>
</dbReference>
<dbReference type="PANTHER" id="PTHR34975">
    <property type="entry name" value="SPORE GERMINATION PROTEIN A2"/>
    <property type="match status" value="1"/>
</dbReference>
<keyword evidence="3" id="KW-0813">Transport</keyword>
<dbReference type="AlphaFoldDB" id="A0A151AU42"/>
<dbReference type="InterPro" id="IPR004761">
    <property type="entry name" value="Spore_GerAB"/>
</dbReference>
<dbReference type="RefSeq" id="WP_062285308.1">
    <property type="nucleotide sequence ID" value="NZ_LTBC01000014.1"/>
</dbReference>
<dbReference type="Proteomes" id="UP000075670">
    <property type="component" value="Unassembled WGS sequence"/>
</dbReference>
<keyword evidence="5 8" id="KW-0812">Transmembrane</keyword>
<feature type="transmembrane region" description="Helical" evidence="8">
    <location>
        <begin position="146"/>
        <end position="167"/>
    </location>
</feature>
<accession>A0A151AU42</accession>
<keyword evidence="4" id="KW-0309">Germination</keyword>
<dbReference type="OrthoDB" id="2716906at2"/>
<evidence type="ECO:0000313" key="10">
    <source>
        <dbReference type="Proteomes" id="UP000075670"/>
    </source>
</evidence>
<keyword evidence="10" id="KW-1185">Reference proteome</keyword>
<sequence>MLSQERIGTSEAFFLIVAAMIEVGTLTGARDIADQVGVDMWLVSPLETFFSLGAIYILTRLAMKFPQQDFFGFSRQIAGRWVAWPLSLGLLFYWLALTAHVTRVTTDVIKNSLLARTPAEVILLSLLIAAAYLASRGLEPLARACIIIIIVTLPLIMILFLLVLPHFRFENFLPILPRGPWPVLRLAFWRISNAEEMSLFLILVPFLQQPREAWQAASRGYLVVMVIVITVLTTCQGVLGIELLKYALIPGLSVTQLAEFAGTFIERISLVFISLWIILAFPTVAALLWASAYLAGRLVNLNDYRLLAFYQLPLVFFLARHPGNNLEVKSFYFFLQPLGFAYLLIIPAILYLIAIIRFPPAGSS</sequence>
<evidence type="ECO:0000256" key="8">
    <source>
        <dbReference type="SAM" id="Phobius"/>
    </source>
</evidence>
<feature type="transmembrane region" description="Helical" evidence="8">
    <location>
        <begin position="113"/>
        <end position="134"/>
    </location>
</feature>
<evidence type="ECO:0000313" key="9">
    <source>
        <dbReference type="EMBL" id="KYH31155.1"/>
    </source>
</evidence>
<evidence type="ECO:0000256" key="6">
    <source>
        <dbReference type="ARBA" id="ARBA00022989"/>
    </source>
</evidence>
<name>A0A151AU42_9FIRM</name>
<proteinExistence type="inferred from homology"/>
<feature type="transmembrane region" description="Helical" evidence="8">
    <location>
        <begin position="81"/>
        <end position="101"/>
    </location>
</feature>
<evidence type="ECO:0000256" key="7">
    <source>
        <dbReference type="ARBA" id="ARBA00023136"/>
    </source>
</evidence>
<feature type="transmembrane region" description="Helical" evidence="8">
    <location>
        <begin position="220"/>
        <end position="248"/>
    </location>
</feature>
<feature type="transmembrane region" description="Helical" evidence="8">
    <location>
        <begin position="339"/>
        <end position="358"/>
    </location>
</feature>
<comment type="subcellular location">
    <subcellularLocation>
        <location evidence="1">Membrane</location>
        <topology evidence="1">Multi-pass membrane protein</topology>
    </subcellularLocation>
</comment>
<dbReference type="EMBL" id="LTBC01000014">
    <property type="protein sequence ID" value="KYH31155.1"/>
    <property type="molecule type" value="Genomic_DNA"/>
</dbReference>
<evidence type="ECO:0000256" key="5">
    <source>
        <dbReference type="ARBA" id="ARBA00022692"/>
    </source>
</evidence>
<dbReference type="PANTHER" id="PTHR34975:SF2">
    <property type="entry name" value="SPORE GERMINATION PROTEIN A2"/>
    <property type="match status" value="1"/>
</dbReference>
<comment type="similarity">
    <text evidence="2">Belongs to the amino acid-polyamine-organocation (APC) superfamily. Spore germination protein (SGP) (TC 2.A.3.9) family.</text>
</comment>
<keyword evidence="7 8" id="KW-0472">Membrane</keyword>
<evidence type="ECO:0000256" key="4">
    <source>
        <dbReference type="ARBA" id="ARBA00022544"/>
    </source>
</evidence>
<feature type="transmembrane region" description="Helical" evidence="8">
    <location>
        <begin position="268"/>
        <end position="290"/>
    </location>
</feature>
<dbReference type="GO" id="GO:0016020">
    <property type="term" value="C:membrane"/>
    <property type="evidence" value="ECO:0007669"/>
    <property type="project" value="UniProtKB-SubCell"/>
</dbReference>
<keyword evidence="6 8" id="KW-1133">Transmembrane helix</keyword>
<dbReference type="Pfam" id="PF03845">
    <property type="entry name" value="Spore_permease"/>
    <property type="match status" value="1"/>
</dbReference>
<gene>
    <name evidence="9" type="primary">yndE_3</name>
    <name evidence="9" type="ORF">MOMUL_25350</name>
</gene>
<protein>
    <submittedName>
        <fullName evidence="9">Spore germination protein YndE</fullName>
    </submittedName>
</protein>